<dbReference type="Gramene" id="ESQ36695">
    <property type="protein sequence ID" value="ESQ36695"/>
    <property type="gene ID" value="EUTSA_v10009511mg"/>
</dbReference>
<dbReference type="KEGG" id="eus:EUTSA_v10009511mg"/>
<feature type="chain" id="PRO_5004720639" description="Phytocyanin domain-containing protein" evidence="3">
    <location>
        <begin position="26"/>
        <end position="184"/>
    </location>
</feature>
<protein>
    <recommendedName>
        <fullName evidence="4">Phytocyanin domain-containing protein</fullName>
    </recommendedName>
</protein>
<dbReference type="InterPro" id="IPR008972">
    <property type="entry name" value="Cupredoxin"/>
</dbReference>
<keyword evidence="1" id="KW-1015">Disulfide bond</keyword>
<organism evidence="5 6">
    <name type="scientific">Eutrema salsugineum</name>
    <name type="common">Saltwater cress</name>
    <name type="synonym">Sisymbrium salsugineum</name>
    <dbReference type="NCBI Taxonomy" id="72664"/>
    <lineage>
        <taxon>Eukaryota</taxon>
        <taxon>Viridiplantae</taxon>
        <taxon>Streptophyta</taxon>
        <taxon>Embryophyta</taxon>
        <taxon>Tracheophyta</taxon>
        <taxon>Spermatophyta</taxon>
        <taxon>Magnoliopsida</taxon>
        <taxon>eudicotyledons</taxon>
        <taxon>Gunneridae</taxon>
        <taxon>Pentapetalae</taxon>
        <taxon>rosids</taxon>
        <taxon>malvids</taxon>
        <taxon>Brassicales</taxon>
        <taxon>Brassicaceae</taxon>
        <taxon>Eutremeae</taxon>
        <taxon>Eutrema</taxon>
    </lineage>
</organism>
<name>V4KFZ2_EUTSA</name>
<evidence type="ECO:0000313" key="6">
    <source>
        <dbReference type="Proteomes" id="UP000030689"/>
    </source>
</evidence>
<dbReference type="InterPro" id="IPR039391">
    <property type="entry name" value="Phytocyanin-like"/>
</dbReference>
<dbReference type="FunFam" id="2.60.40.420:FF:000034">
    <property type="entry name" value="Cupredoxin superfamily protein"/>
    <property type="match status" value="1"/>
</dbReference>
<dbReference type="SUPFAM" id="SSF49503">
    <property type="entry name" value="Cupredoxins"/>
    <property type="match status" value="2"/>
</dbReference>
<dbReference type="PANTHER" id="PTHR33021:SF235">
    <property type="entry name" value="COPPER ION BINDING _ ELECTRON CARRIER PROTEIN-RELATED"/>
    <property type="match status" value="1"/>
</dbReference>
<feature type="non-terminal residue" evidence="5">
    <location>
        <position position="184"/>
    </location>
</feature>
<evidence type="ECO:0000256" key="3">
    <source>
        <dbReference type="SAM" id="SignalP"/>
    </source>
</evidence>
<dbReference type="Gene3D" id="2.60.40.420">
    <property type="entry name" value="Cupredoxins - blue copper proteins"/>
    <property type="match status" value="2"/>
</dbReference>
<dbReference type="PANTHER" id="PTHR33021">
    <property type="entry name" value="BLUE COPPER PROTEIN"/>
    <property type="match status" value="1"/>
</dbReference>
<keyword evidence="2" id="KW-0325">Glycoprotein</keyword>
<dbReference type="STRING" id="72664.V4KFZ2"/>
<accession>V4KFZ2</accession>
<dbReference type="EMBL" id="KI517683">
    <property type="protein sequence ID" value="ESQ36695.1"/>
    <property type="molecule type" value="Genomic_DNA"/>
</dbReference>
<dbReference type="GO" id="GO:0009055">
    <property type="term" value="F:electron transfer activity"/>
    <property type="evidence" value="ECO:0007669"/>
    <property type="project" value="InterPro"/>
</dbReference>
<reference evidence="5 6" key="1">
    <citation type="journal article" date="2013" name="Front. Plant Sci.">
        <title>The Reference Genome of the Halophytic Plant Eutrema salsugineum.</title>
        <authorList>
            <person name="Yang R."/>
            <person name="Jarvis D.E."/>
            <person name="Chen H."/>
            <person name="Beilstein M.A."/>
            <person name="Grimwood J."/>
            <person name="Jenkins J."/>
            <person name="Shu S."/>
            <person name="Prochnik S."/>
            <person name="Xin M."/>
            <person name="Ma C."/>
            <person name="Schmutz J."/>
            <person name="Wing R.A."/>
            <person name="Mitchell-Olds T."/>
            <person name="Schumaker K.S."/>
            <person name="Wang X."/>
        </authorList>
    </citation>
    <scope>NUCLEOTIDE SEQUENCE [LARGE SCALE GENOMIC DNA]</scope>
</reference>
<sequence>MAKTTGRILCLVMFVMIYLLSCCSATTAKDDTFNDWFGGVHKEYHVGDSLIFEYDPSINDVTQVSGSLEYEFCDSSSPKAVYNTGHDVVGDSKGWSVYDSDFFNKWSEEKEFHVGDVLFFEYENEINDVYEISGDLEFLACQPFSPVAVHKTGHDLVRLTEPGVHYFITSHSGHCEAGLKLRVV</sequence>
<feature type="domain" description="Phytocyanin" evidence="4">
    <location>
        <begin position="85"/>
        <end position="184"/>
    </location>
</feature>
<evidence type="ECO:0000256" key="2">
    <source>
        <dbReference type="ARBA" id="ARBA00023180"/>
    </source>
</evidence>
<dbReference type="Pfam" id="PF02298">
    <property type="entry name" value="Cu_bind_like"/>
    <property type="match status" value="2"/>
</dbReference>
<evidence type="ECO:0000256" key="1">
    <source>
        <dbReference type="ARBA" id="ARBA00023157"/>
    </source>
</evidence>
<evidence type="ECO:0000259" key="4">
    <source>
        <dbReference type="PROSITE" id="PS51485"/>
    </source>
</evidence>
<dbReference type="InterPro" id="IPR003245">
    <property type="entry name" value="Phytocyanin_dom"/>
</dbReference>
<proteinExistence type="predicted"/>
<keyword evidence="6" id="KW-1185">Reference proteome</keyword>
<keyword evidence="3" id="KW-0732">Signal</keyword>
<evidence type="ECO:0000313" key="5">
    <source>
        <dbReference type="EMBL" id="ESQ36695.1"/>
    </source>
</evidence>
<dbReference type="AlphaFoldDB" id="V4KFZ2"/>
<dbReference type="PROSITE" id="PS51485">
    <property type="entry name" value="PHYTOCYANIN"/>
    <property type="match status" value="1"/>
</dbReference>
<dbReference type="Proteomes" id="UP000030689">
    <property type="component" value="Unassembled WGS sequence"/>
</dbReference>
<gene>
    <name evidence="5" type="ORF">EUTSA_v10009511mg</name>
</gene>
<dbReference type="GO" id="GO:0005886">
    <property type="term" value="C:plasma membrane"/>
    <property type="evidence" value="ECO:0007669"/>
    <property type="project" value="TreeGrafter"/>
</dbReference>
<feature type="signal peptide" evidence="3">
    <location>
        <begin position="1"/>
        <end position="25"/>
    </location>
</feature>